<keyword evidence="2" id="KW-1133">Transmembrane helix</keyword>
<evidence type="ECO:0000313" key="3">
    <source>
        <dbReference type="EMBL" id="KAK7396485.1"/>
    </source>
</evidence>
<gene>
    <name evidence="3" type="ORF">VNO78_17526</name>
</gene>
<evidence type="ECO:0000313" key="4">
    <source>
        <dbReference type="Proteomes" id="UP001386955"/>
    </source>
</evidence>
<accession>A0AAN9SHX2</accession>
<dbReference type="EMBL" id="JAYMYS010000004">
    <property type="protein sequence ID" value="KAK7396485.1"/>
    <property type="molecule type" value="Genomic_DNA"/>
</dbReference>
<feature type="compositionally biased region" description="Basic and acidic residues" evidence="1">
    <location>
        <begin position="83"/>
        <end position="104"/>
    </location>
</feature>
<evidence type="ECO:0000256" key="1">
    <source>
        <dbReference type="SAM" id="MobiDB-lite"/>
    </source>
</evidence>
<keyword evidence="2" id="KW-0812">Transmembrane</keyword>
<sequence length="115" mass="12686">MGPSGHNHLFGLSWYHASLFECLFACGEGFLARCFGDNMMMVSATVNRVSNINVLEVASLCPSPFLFCELGDGKRRSSSGYDGEARGLDRDLPEGEKGRARDHNNLFKLGRDKLI</sequence>
<dbReference type="Proteomes" id="UP001386955">
    <property type="component" value="Unassembled WGS sequence"/>
</dbReference>
<proteinExistence type="predicted"/>
<dbReference type="AlphaFoldDB" id="A0AAN9SHX2"/>
<keyword evidence="2" id="KW-0472">Membrane</keyword>
<protein>
    <submittedName>
        <fullName evidence="3">Uncharacterized protein</fullName>
    </submittedName>
</protein>
<keyword evidence="4" id="KW-1185">Reference proteome</keyword>
<reference evidence="3 4" key="1">
    <citation type="submission" date="2024-01" db="EMBL/GenBank/DDBJ databases">
        <title>The genomes of 5 underutilized Papilionoideae crops provide insights into root nodulation and disease resistanc.</title>
        <authorList>
            <person name="Jiang F."/>
        </authorList>
    </citation>
    <scope>NUCLEOTIDE SEQUENCE [LARGE SCALE GENOMIC DNA]</scope>
    <source>
        <strain evidence="3">DUOXIRENSHENG_FW03</strain>
        <tissue evidence="3">Leaves</tissue>
    </source>
</reference>
<name>A0AAN9SHX2_PSOTE</name>
<comment type="caution">
    <text evidence="3">The sequence shown here is derived from an EMBL/GenBank/DDBJ whole genome shotgun (WGS) entry which is preliminary data.</text>
</comment>
<feature type="transmembrane region" description="Helical" evidence="2">
    <location>
        <begin position="12"/>
        <end position="31"/>
    </location>
</feature>
<feature type="region of interest" description="Disordered" evidence="1">
    <location>
        <begin position="71"/>
        <end position="104"/>
    </location>
</feature>
<evidence type="ECO:0000256" key="2">
    <source>
        <dbReference type="SAM" id="Phobius"/>
    </source>
</evidence>
<organism evidence="3 4">
    <name type="scientific">Psophocarpus tetragonolobus</name>
    <name type="common">Winged bean</name>
    <name type="synonym">Dolichos tetragonolobus</name>
    <dbReference type="NCBI Taxonomy" id="3891"/>
    <lineage>
        <taxon>Eukaryota</taxon>
        <taxon>Viridiplantae</taxon>
        <taxon>Streptophyta</taxon>
        <taxon>Embryophyta</taxon>
        <taxon>Tracheophyta</taxon>
        <taxon>Spermatophyta</taxon>
        <taxon>Magnoliopsida</taxon>
        <taxon>eudicotyledons</taxon>
        <taxon>Gunneridae</taxon>
        <taxon>Pentapetalae</taxon>
        <taxon>rosids</taxon>
        <taxon>fabids</taxon>
        <taxon>Fabales</taxon>
        <taxon>Fabaceae</taxon>
        <taxon>Papilionoideae</taxon>
        <taxon>50 kb inversion clade</taxon>
        <taxon>NPAAA clade</taxon>
        <taxon>indigoferoid/millettioid clade</taxon>
        <taxon>Phaseoleae</taxon>
        <taxon>Psophocarpus</taxon>
    </lineage>
</organism>